<evidence type="ECO:0000313" key="1">
    <source>
        <dbReference type="EMBL" id="TRM58393.1"/>
    </source>
</evidence>
<dbReference type="AlphaFoldDB" id="A0A550C0S8"/>
<proteinExistence type="predicted"/>
<dbReference type="InterPro" id="IPR032675">
    <property type="entry name" value="LRR_dom_sf"/>
</dbReference>
<dbReference type="GO" id="GO:0019005">
    <property type="term" value="C:SCF ubiquitin ligase complex"/>
    <property type="evidence" value="ECO:0007669"/>
    <property type="project" value="TreeGrafter"/>
</dbReference>
<dbReference type="PANTHER" id="PTHR13318">
    <property type="entry name" value="PARTNER OF PAIRED, ISOFORM B-RELATED"/>
    <property type="match status" value="1"/>
</dbReference>
<comment type="caution">
    <text evidence="1">The sequence shown here is derived from an EMBL/GenBank/DDBJ whole genome shotgun (WGS) entry which is preliminary data.</text>
</comment>
<dbReference type="GO" id="GO:0031146">
    <property type="term" value="P:SCF-dependent proteasomal ubiquitin-dependent protein catabolic process"/>
    <property type="evidence" value="ECO:0007669"/>
    <property type="project" value="TreeGrafter"/>
</dbReference>
<keyword evidence="2" id="KW-1185">Reference proteome</keyword>
<dbReference type="SUPFAM" id="SSF52047">
    <property type="entry name" value="RNI-like"/>
    <property type="match status" value="1"/>
</dbReference>
<protein>
    <submittedName>
        <fullName evidence="1">Uncharacterized protein</fullName>
    </submittedName>
</protein>
<accession>A0A550C0S8</accession>
<dbReference type="OrthoDB" id="3543113at2759"/>
<dbReference type="Gene3D" id="3.80.10.10">
    <property type="entry name" value="Ribonuclease Inhibitor"/>
    <property type="match status" value="1"/>
</dbReference>
<sequence>MICPLDIPEILSIIFDYLAPLSVHKLLMINFDLSAFNIQLKILYNLALVSRFWNALATPLLWHALPDAHDLWRLLPIDAWQVVQPATRTKSLVFTRPLCDADWEHAIQVSRYVKCYGYVSDNVHPDMKQDAILASPPPFPLLPSLISLDFTSLGIRSDMAMLDIILSPSMRMLGLREGNANLLDNMDRILQRCPSLEELVLKSVSPFSVPRVFAWRRGLASLRSLTCATLDLRLLDRGAIYFVKELALIDTLTTLSLSGCSHCAPKALSTLNISLLPRVRVDWCMHLDHLRPLSAHRALTNVRISALKVSSLGDDEFETLASWWPKLERLYLSNVLGAVCSSRTLVALREHCPRLVELSISLDMSGFVPPTSGDVPSVDDDEPSGTAATKAASEHSLRWLRVFRGCALDPHGTAALLSALFPQLTQIDYGGQFPGSEVPELRDETRLAWEEVMRIMRIGRQVRIEKGGV</sequence>
<evidence type="ECO:0000313" key="2">
    <source>
        <dbReference type="Proteomes" id="UP000320762"/>
    </source>
</evidence>
<name>A0A550C0S8_9AGAR</name>
<dbReference type="EMBL" id="VDMD01000036">
    <property type="protein sequence ID" value="TRM58393.1"/>
    <property type="molecule type" value="Genomic_DNA"/>
</dbReference>
<reference evidence="1 2" key="1">
    <citation type="journal article" date="2019" name="New Phytol.">
        <title>Comparative genomics reveals unique wood-decay strategies and fruiting body development in the Schizophyllaceae.</title>
        <authorList>
            <person name="Almasi E."/>
            <person name="Sahu N."/>
            <person name="Krizsan K."/>
            <person name="Balint B."/>
            <person name="Kovacs G.M."/>
            <person name="Kiss B."/>
            <person name="Cseklye J."/>
            <person name="Drula E."/>
            <person name="Henrissat B."/>
            <person name="Nagy I."/>
            <person name="Chovatia M."/>
            <person name="Adam C."/>
            <person name="LaButti K."/>
            <person name="Lipzen A."/>
            <person name="Riley R."/>
            <person name="Grigoriev I.V."/>
            <person name="Nagy L.G."/>
        </authorList>
    </citation>
    <scope>NUCLEOTIDE SEQUENCE [LARGE SCALE GENOMIC DNA]</scope>
    <source>
        <strain evidence="1 2">NL-1724</strain>
    </source>
</reference>
<dbReference type="Proteomes" id="UP000320762">
    <property type="component" value="Unassembled WGS sequence"/>
</dbReference>
<organism evidence="1 2">
    <name type="scientific">Schizophyllum amplum</name>
    <dbReference type="NCBI Taxonomy" id="97359"/>
    <lineage>
        <taxon>Eukaryota</taxon>
        <taxon>Fungi</taxon>
        <taxon>Dikarya</taxon>
        <taxon>Basidiomycota</taxon>
        <taxon>Agaricomycotina</taxon>
        <taxon>Agaricomycetes</taxon>
        <taxon>Agaricomycetidae</taxon>
        <taxon>Agaricales</taxon>
        <taxon>Schizophyllaceae</taxon>
        <taxon>Schizophyllum</taxon>
    </lineage>
</organism>
<gene>
    <name evidence="1" type="ORF">BD626DRAFT_634075</name>
</gene>